<keyword evidence="2" id="KW-1185">Reference proteome</keyword>
<gene>
    <name evidence="1" type="ORF">NCTC13093_01528</name>
</gene>
<organism evidence="1 2">
    <name type="scientific">Anaerobiospirillum thomasii</name>
    <dbReference type="NCBI Taxonomy" id="179995"/>
    <lineage>
        <taxon>Bacteria</taxon>
        <taxon>Pseudomonadati</taxon>
        <taxon>Pseudomonadota</taxon>
        <taxon>Gammaproteobacteria</taxon>
        <taxon>Aeromonadales</taxon>
        <taxon>Succinivibrionaceae</taxon>
        <taxon>Anaerobiospirillum</taxon>
    </lineage>
</organism>
<sequence length="283" mass="31436">MQQIKDLVATDISRGLFEKIQKGLAIKGKSEFDYYVSSQGNDTDADGTEQNPFKTIHKTLQFIYEKHPCNNDVKMINIVFLTDFTDTSHIVIDSRLYSSFISFRANNKNVILSTVKINNARADFRGIKFKPKGSGSSSSPIAVTNYSTCNIIDCTFLSTSDSYSQYIICTTMSTVTIQGDTVINIENTSLKNSFISVYNKSTIAISQANLILQSNMTVPYFYLVSRQSEVYVYSTSNVTPNTYSVTGKKYLVNILSNLNTIGRGDAVLFGNQAGAIEKDGKIY</sequence>
<dbReference type="AlphaFoldDB" id="A0A2X0V8N2"/>
<proteinExistence type="predicted"/>
<protein>
    <submittedName>
        <fullName evidence="1">Uncharacterized protein</fullName>
    </submittedName>
</protein>
<evidence type="ECO:0000313" key="1">
    <source>
        <dbReference type="EMBL" id="SPT70123.1"/>
    </source>
</evidence>
<name>A0A2X0V8N2_9GAMM</name>
<dbReference type="Gene3D" id="3.30.1910.20">
    <property type="entry name" value="asparaginyl-tRNA synthetase, N-terminal domain"/>
    <property type="match status" value="1"/>
</dbReference>
<reference evidence="1 2" key="1">
    <citation type="submission" date="2018-06" db="EMBL/GenBank/DDBJ databases">
        <authorList>
            <consortium name="Pathogen Informatics"/>
            <person name="Doyle S."/>
        </authorList>
    </citation>
    <scope>NUCLEOTIDE SEQUENCE [LARGE SCALE GENOMIC DNA]</scope>
    <source>
        <strain evidence="1 2">NCTC13093</strain>
    </source>
</reference>
<dbReference type="SUPFAM" id="SSF51126">
    <property type="entry name" value="Pectin lyase-like"/>
    <property type="match status" value="1"/>
</dbReference>
<dbReference type="RefSeq" id="WP_113744236.1">
    <property type="nucleotide sequence ID" value="NZ_UAPV01000001.1"/>
</dbReference>
<dbReference type="EMBL" id="UAPV01000001">
    <property type="protein sequence ID" value="SPT70123.1"/>
    <property type="molecule type" value="Genomic_DNA"/>
</dbReference>
<dbReference type="InterPro" id="IPR011050">
    <property type="entry name" value="Pectin_lyase_fold/virulence"/>
</dbReference>
<evidence type="ECO:0000313" key="2">
    <source>
        <dbReference type="Proteomes" id="UP000250086"/>
    </source>
</evidence>
<dbReference type="Proteomes" id="UP000250086">
    <property type="component" value="Unassembled WGS sequence"/>
</dbReference>
<accession>A0A2X0V8N2</accession>